<evidence type="ECO:0000259" key="1">
    <source>
        <dbReference type="SMART" id="SM00382"/>
    </source>
</evidence>
<evidence type="ECO:0000313" key="3">
    <source>
        <dbReference type="Proteomes" id="UP001271769"/>
    </source>
</evidence>
<dbReference type="EMBL" id="JAXCLX010000002">
    <property type="protein sequence ID" value="MDY0872569.1"/>
    <property type="molecule type" value="Genomic_DNA"/>
</dbReference>
<dbReference type="InterPro" id="IPR003593">
    <property type="entry name" value="AAA+_ATPase"/>
</dbReference>
<sequence>MYEDFFGLNEKPFSLLPDPDFLFLSSKHSLALNMLEYSLAGQAGFCAITGEIGSGKTTLIRALLRRMDRDIRLGLISNTHSSLTDIASWALSAFGRSPAGKSRAEIHQDLMLFLIEEYGAGKRSVLIVDEAQNLTIEALEELRLLSNINADKDLLLQIILVGQPELLEKLRRPELCQFAQRISVSYHLAPLTCAETLHYITHRLRVAGTTAPIFNDMAVGGIQYFSGGVPRLINSICDMAMVYAYADQVREVDLDHIFRVVGDRMSNGVSVFAGIGGPEDPAAVREITALIRAAAEARATLPAPALPQPEPAPEPAPARRRQLVANDFGNGYASITAQQAETRPSWFRRTFLRAN</sequence>
<dbReference type="InterPro" id="IPR049945">
    <property type="entry name" value="AAA_22"/>
</dbReference>
<reference evidence="2 3" key="1">
    <citation type="journal article" date="2013" name="Antonie Van Leeuwenhoek">
        <title>Dongia rigui sp. nov., isolated from freshwater of a large wetland in Korea.</title>
        <authorList>
            <person name="Baik K.S."/>
            <person name="Hwang Y.M."/>
            <person name="Choi J.S."/>
            <person name="Kwon J."/>
            <person name="Seong C.N."/>
        </authorList>
    </citation>
    <scope>NUCLEOTIDE SEQUENCE [LARGE SCALE GENOMIC DNA]</scope>
    <source>
        <strain evidence="2 3">04SU4-P</strain>
    </source>
</reference>
<dbReference type="SMART" id="SM00382">
    <property type="entry name" value="AAA"/>
    <property type="match status" value="1"/>
</dbReference>
<dbReference type="Proteomes" id="UP001271769">
    <property type="component" value="Unassembled WGS sequence"/>
</dbReference>
<dbReference type="SUPFAM" id="SSF52540">
    <property type="entry name" value="P-loop containing nucleoside triphosphate hydrolases"/>
    <property type="match status" value="1"/>
</dbReference>
<comment type="caution">
    <text evidence="2">The sequence shown here is derived from an EMBL/GenBank/DDBJ whole genome shotgun (WGS) entry which is preliminary data.</text>
</comment>
<dbReference type="Gene3D" id="3.40.50.300">
    <property type="entry name" value="P-loop containing nucleotide triphosphate hydrolases"/>
    <property type="match status" value="1"/>
</dbReference>
<dbReference type="RefSeq" id="WP_320501045.1">
    <property type="nucleotide sequence ID" value="NZ_JAXCLX010000002.1"/>
</dbReference>
<keyword evidence="3" id="KW-1185">Reference proteome</keyword>
<name>A0ABU5E030_9PROT</name>
<dbReference type="Pfam" id="PF13401">
    <property type="entry name" value="AAA_22"/>
    <property type="match status" value="1"/>
</dbReference>
<gene>
    <name evidence="2" type="ORF">SMD31_11565</name>
</gene>
<dbReference type="PANTHER" id="PTHR35894">
    <property type="entry name" value="GENERAL SECRETION PATHWAY PROTEIN A-RELATED"/>
    <property type="match status" value="1"/>
</dbReference>
<dbReference type="PANTHER" id="PTHR35894:SF1">
    <property type="entry name" value="PHOSPHORIBULOKINASE _ URIDINE KINASE FAMILY"/>
    <property type="match status" value="1"/>
</dbReference>
<dbReference type="InterPro" id="IPR027417">
    <property type="entry name" value="P-loop_NTPase"/>
</dbReference>
<protein>
    <submittedName>
        <fullName evidence="2">AAA family ATPase</fullName>
    </submittedName>
</protein>
<feature type="domain" description="AAA+ ATPase" evidence="1">
    <location>
        <begin position="42"/>
        <end position="183"/>
    </location>
</feature>
<proteinExistence type="predicted"/>
<accession>A0ABU5E030</accession>
<dbReference type="InterPro" id="IPR052026">
    <property type="entry name" value="ExeA_AAA_ATPase_DNA-bind"/>
</dbReference>
<organism evidence="2 3">
    <name type="scientific">Dongia rigui</name>
    <dbReference type="NCBI Taxonomy" id="940149"/>
    <lineage>
        <taxon>Bacteria</taxon>
        <taxon>Pseudomonadati</taxon>
        <taxon>Pseudomonadota</taxon>
        <taxon>Alphaproteobacteria</taxon>
        <taxon>Rhodospirillales</taxon>
        <taxon>Dongiaceae</taxon>
        <taxon>Dongia</taxon>
    </lineage>
</organism>
<evidence type="ECO:0000313" key="2">
    <source>
        <dbReference type="EMBL" id="MDY0872569.1"/>
    </source>
</evidence>